<proteinExistence type="predicted"/>
<dbReference type="AlphaFoldDB" id="A0A645E0M7"/>
<dbReference type="InterPro" id="IPR001539">
    <property type="entry name" value="Peptidase_U32"/>
</dbReference>
<dbReference type="PANTHER" id="PTHR30217">
    <property type="entry name" value="PEPTIDASE U32 FAMILY"/>
    <property type="match status" value="1"/>
</dbReference>
<name>A0A645E0M7_9ZZZZ</name>
<dbReference type="InterPro" id="IPR051454">
    <property type="entry name" value="RNA/ubiquinone_mod_enzymes"/>
</dbReference>
<dbReference type="Pfam" id="PF01136">
    <property type="entry name" value="Peptidase_U32"/>
    <property type="match status" value="1"/>
</dbReference>
<sequence length="192" mass="22023">MDLKIHGDYPLNIYNSAAVEFCKNIGIKSYTLSPELTLSQVERLAGHSELTTECLVHGFVELMVTEYCTMGSYLGGLHKGQCNQACLRGRYWLKDRKGIKFPLVTDQYCRMHVLNSKQLSMIPHVPKFSEIGIDRIRIEGKKGTAEYIGKLTKLYREILDLGQKHQVFNNNSSLLEHYEHDITRGHYFRGVL</sequence>
<dbReference type="PANTHER" id="PTHR30217:SF10">
    <property type="entry name" value="23S RRNA 5-HYDROXYCYTIDINE C2501 SYNTHASE"/>
    <property type="match status" value="1"/>
</dbReference>
<gene>
    <name evidence="1" type="ORF">SDC9_142250</name>
</gene>
<accession>A0A645E0M7</accession>
<evidence type="ECO:0008006" key="2">
    <source>
        <dbReference type="Google" id="ProtNLM"/>
    </source>
</evidence>
<dbReference type="EMBL" id="VSSQ01041633">
    <property type="protein sequence ID" value="MPM95099.1"/>
    <property type="molecule type" value="Genomic_DNA"/>
</dbReference>
<comment type="caution">
    <text evidence="1">The sequence shown here is derived from an EMBL/GenBank/DDBJ whole genome shotgun (WGS) entry which is preliminary data.</text>
</comment>
<evidence type="ECO:0000313" key="1">
    <source>
        <dbReference type="EMBL" id="MPM95099.1"/>
    </source>
</evidence>
<organism evidence="1">
    <name type="scientific">bioreactor metagenome</name>
    <dbReference type="NCBI Taxonomy" id="1076179"/>
    <lineage>
        <taxon>unclassified sequences</taxon>
        <taxon>metagenomes</taxon>
        <taxon>ecological metagenomes</taxon>
    </lineage>
</organism>
<protein>
    <recommendedName>
        <fullName evidence="2">Protease YdcP</fullName>
    </recommendedName>
</protein>
<reference evidence="1" key="1">
    <citation type="submission" date="2019-08" db="EMBL/GenBank/DDBJ databases">
        <authorList>
            <person name="Kucharzyk K."/>
            <person name="Murdoch R.W."/>
            <person name="Higgins S."/>
            <person name="Loffler F."/>
        </authorList>
    </citation>
    <scope>NUCLEOTIDE SEQUENCE</scope>
</reference>